<dbReference type="GO" id="GO:0005829">
    <property type="term" value="C:cytosol"/>
    <property type="evidence" value="ECO:0007669"/>
    <property type="project" value="UniProtKB-ARBA"/>
</dbReference>
<dbReference type="CDD" id="cd05794">
    <property type="entry name" value="S1_EF-P_repeat_2"/>
    <property type="match status" value="1"/>
</dbReference>
<comment type="pathway">
    <text evidence="3">Protein biosynthesis; polypeptide chain elongation.</text>
</comment>
<dbReference type="Gene3D" id="2.30.30.30">
    <property type="match status" value="1"/>
</dbReference>
<dbReference type="InterPro" id="IPR011768">
    <property type="entry name" value="Transl_elongation_fac_P"/>
</dbReference>
<dbReference type="EMBL" id="BRXW01000276">
    <property type="protein sequence ID" value="GMI17103.1"/>
    <property type="molecule type" value="Genomic_DNA"/>
</dbReference>
<dbReference type="SUPFAM" id="SSF50104">
    <property type="entry name" value="Translation proteins SH3-like domain"/>
    <property type="match status" value="1"/>
</dbReference>
<dbReference type="FunFam" id="2.30.30.30:FF:000003">
    <property type="entry name" value="Elongation factor P"/>
    <property type="match status" value="1"/>
</dbReference>
<proteinExistence type="inferred from homology"/>
<dbReference type="NCBIfam" id="NF001810">
    <property type="entry name" value="PRK00529.1"/>
    <property type="match status" value="1"/>
</dbReference>
<dbReference type="Pfam" id="PF01132">
    <property type="entry name" value="EFP"/>
    <property type="match status" value="1"/>
</dbReference>
<dbReference type="FunFam" id="2.40.50.140:FF:000009">
    <property type="entry name" value="Elongation factor P"/>
    <property type="match status" value="1"/>
</dbReference>
<sequence length="218" mass="24033">MKAALLLLSISSVGAWIAPASTFHRPSTTLYGSIAPKDFKTGLTIQIDGQPTKIVEFQHVKQARGAASTKTKFKNLITGNTLQKTVQASETFDPAQIDRSDAQHTYRENNNWFFMDSETFDEKMVSDSIVDDREDWIMEGMNVQLVEFEGKVIDLNLPSTMELEVVQTDPNVKGNSAQGVTKPATLECGATIMVPGFIEAGEKLLVDVPNKAYMSRAK</sequence>
<evidence type="ECO:0008006" key="15">
    <source>
        <dbReference type="Google" id="ProtNLM"/>
    </source>
</evidence>
<dbReference type="Pfam" id="PF08207">
    <property type="entry name" value="EFP_N"/>
    <property type="match status" value="1"/>
</dbReference>
<dbReference type="SMART" id="SM00841">
    <property type="entry name" value="Elong-fact-P_C"/>
    <property type="match status" value="1"/>
</dbReference>
<gene>
    <name evidence="13" type="ORF">TrLO_g13508</name>
</gene>
<dbReference type="InterPro" id="IPR001059">
    <property type="entry name" value="Transl_elong_P/YeiP_cen"/>
</dbReference>
<evidence type="ECO:0000256" key="1">
    <source>
        <dbReference type="ARBA" id="ARBA00004229"/>
    </source>
</evidence>
<keyword evidence="7" id="KW-0934">Plastid</keyword>
<dbReference type="PANTHER" id="PTHR30053">
    <property type="entry name" value="ELONGATION FACTOR P"/>
    <property type="match status" value="1"/>
</dbReference>
<dbReference type="Gene3D" id="2.40.50.140">
    <property type="entry name" value="Nucleic acid-binding proteins"/>
    <property type="match status" value="2"/>
</dbReference>
<evidence type="ECO:0000259" key="12">
    <source>
        <dbReference type="SMART" id="SM01185"/>
    </source>
</evidence>
<dbReference type="HAMAP" id="MF_00141">
    <property type="entry name" value="EF_P"/>
    <property type="match status" value="1"/>
</dbReference>
<accession>A0A9W7KZ09</accession>
<keyword evidence="5" id="KW-0963">Cytoplasm</keyword>
<dbReference type="SUPFAM" id="SSF50249">
    <property type="entry name" value="Nucleic acid-binding proteins"/>
    <property type="match status" value="2"/>
</dbReference>
<comment type="similarity">
    <text evidence="4">Belongs to the elongation factor P family.</text>
</comment>
<dbReference type="PIRSF" id="PIRSF005901">
    <property type="entry name" value="EF-P"/>
    <property type="match status" value="1"/>
</dbReference>
<protein>
    <recommendedName>
        <fullName evidence="15">Elongation factor P</fullName>
    </recommendedName>
</protein>
<evidence type="ECO:0000256" key="5">
    <source>
        <dbReference type="ARBA" id="ARBA00022490"/>
    </source>
</evidence>
<keyword evidence="6" id="KW-0150">Chloroplast</keyword>
<dbReference type="InterPro" id="IPR020599">
    <property type="entry name" value="Transl_elong_fac_P/YeiP"/>
</dbReference>
<evidence type="ECO:0000256" key="9">
    <source>
        <dbReference type="ARBA" id="ARBA00022917"/>
    </source>
</evidence>
<dbReference type="InterPro" id="IPR015365">
    <property type="entry name" value="Elong-fact-P_C"/>
</dbReference>
<dbReference type="InterPro" id="IPR012340">
    <property type="entry name" value="NA-bd_OB-fold"/>
</dbReference>
<evidence type="ECO:0000313" key="14">
    <source>
        <dbReference type="Proteomes" id="UP001165122"/>
    </source>
</evidence>
<evidence type="ECO:0000256" key="7">
    <source>
        <dbReference type="ARBA" id="ARBA00022640"/>
    </source>
</evidence>
<keyword evidence="10" id="KW-0732">Signal</keyword>
<dbReference type="SMART" id="SM01185">
    <property type="entry name" value="EFP"/>
    <property type="match status" value="1"/>
</dbReference>
<reference evidence="14" key="1">
    <citation type="journal article" date="2023" name="Commun. Biol.">
        <title>Genome analysis of Parmales, the sister group of diatoms, reveals the evolutionary specialization of diatoms from phago-mixotrophs to photoautotrophs.</title>
        <authorList>
            <person name="Ban H."/>
            <person name="Sato S."/>
            <person name="Yoshikawa S."/>
            <person name="Yamada K."/>
            <person name="Nakamura Y."/>
            <person name="Ichinomiya M."/>
            <person name="Sato N."/>
            <person name="Blanc-Mathieu R."/>
            <person name="Endo H."/>
            <person name="Kuwata A."/>
            <person name="Ogata H."/>
        </authorList>
    </citation>
    <scope>NUCLEOTIDE SEQUENCE [LARGE SCALE GENOMIC DNA]</scope>
    <source>
        <strain evidence="14">NIES 3700</strain>
    </source>
</reference>
<evidence type="ECO:0000256" key="10">
    <source>
        <dbReference type="SAM" id="SignalP"/>
    </source>
</evidence>
<evidence type="ECO:0000256" key="8">
    <source>
        <dbReference type="ARBA" id="ARBA00022768"/>
    </source>
</evidence>
<organism evidence="13 14">
    <name type="scientific">Triparma laevis f. longispina</name>
    <dbReference type="NCBI Taxonomy" id="1714387"/>
    <lineage>
        <taxon>Eukaryota</taxon>
        <taxon>Sar</taxon>
        <taxon>Stramenopiles</taxon>
        <taxon>Ochrophyta</taxon>
        <taxon>Bolidophyceae</taxon>
        <taxon>Parmales</taxon>
        <taxon>Triparmaceae</taxon>
        <taxon>Triparma</taxon>
    </lineage>
</organism>
<feature type="domain" description="Elongation factor P C-terminal" evidence="11">
    <location>
        <begin position="161"/>
        <end position="216"/>
    </location>
</feature>
<dbReference type="Proteomes" id="UP001165122">
    <property type="component" value="Unassembled WGS sequence"/>
</dbReference>
<dbReference type="InterPro" id="IPR008991">
    <property type="entry name" value="Translation_prot_SH3-like_sf"/>
</dbReference>
<feature type="domain" description="Translation elongation factor P/YeiP central" evidence="12">
    <location>
        <begin position="99"/>
        <end position="153"/>
    </location>
</feature>
<dbReference type="GO" id="GO:0009507">
    <property type="term" value="C:chloroplast"/>
    <property type="evidence" value="ECO:0007669"/>
    <property type="project" value="UniProtKB-SubCell"/>
</dbReference>
<dbReference type="PROSITE" id="PS01275">
    <property type="entry name" value="EFP"/>
    <property type="match status" value="1"/>
</dbReference>
<dbReference type="FunFam" id="2.40.50.140:FF:000004">
    <property type="entry name" value="Elongation factor P"/>
    <property type="match status" value="1"/>
</dbReference>
<evidence type="ECO:0000259" key="11">
    <source>
        <dbReference type="SMART" id="SM00841"/>
    </source>
</evidence>
<feature type="chain" id="PRO_5040998821" description="Elongation factor P" evidence="10">
    <location>
        <begin position="16"/>
        <end position="218"/>
    </location>
</feature>
<comment type="subcellular location">
    <subcellularLocation>
        <location evidence="2">Cytoplasm</location>
    </subcellularLocation>
    <subcellularLocation>
        <location evidence="1">Plastid</location>
        <location evidence="1">Chloroplast</location>
    </subcellularLocation>
</comment>
<dbReference type="Pfam" id="PF09285">
    <property type="entry name" value="Elong-fact-P_C"/>
    <property type="match status" value="1"/>
</dbReference>
<dbReference type="InterPro" id="IPR014722">
    <property type="entry name" value="Rib_uL2_dom2"/>
</dbReference>
<name>A0A9W7KZ09_9STRA</name>
<feature type="signal peptide" evidence="10">
    <location>
        <begin position="1"/>
        <end position="15"/>
    </location>
</feature>
<comment type="caution">
    <text evidence="13">The sequence shown here is derived from an EMBL/GenBank/DDBJ whole genome shotgun (WGS) entry which is preliminary data.</text>
</comment>
<dbReference type="InterPro" id="IPR013185">
    <property type="entry name" value="Transl_elong_KOW-like"/>
</dbReference>
<evidence type="ECO:0000256" key="3">
    <source>
        <dbReference type="ARBA" id="ARBA00004815"/>
    </source>
</evidence>
<evidence type="ECO:0000313" key="13">
    <source>
        <dbReference type="EMBL" id="GMI17103.1"/>
    </source>
</evidence>
<dbReference type="GO" id="GO:0043043">
    <property type="term" value="P:peptide biosynthetic process"/>
    <property type="evidence" value="ECO:0007669"/>
    <property type="project" value="InterPro"/>
</dbReference>
<keyword evidence="14" id="KW-1185">Reference proteome</keyword>
<evidence type="ECO:0000256" key="2">
    <source>
        <dbReference type="ARBA" id="ARBA00004496"/>
    </source>
</evidence>
<dbReference type="InterPro" id="IPR013852">
    <property type="entry name" value="Transl_elong_P/YeiP_CS"/>
</dbReference>
<keyword evidence="9" id="KW-0648">Protein biosynthesis</keyword>
<evidence type="ECO:0000256" key="6">
    <source>
        <dbReference type="ARBA" id="ARBA00022528"/>
    </source>
</evidence>
<dbReference type="GO" id="GO:0003746">
    <property type="term" value="F:translation elongation factor activity"/>
    <property type="evidence" value="ECO:0007669"/>
    <property type="project" value="UniProtKB-KW"/>
</dbReference>
<dbReference type="CDD" id="cd04470">
    <property type="entry name" value="S1_EF-P_repeat_1"/>
    <property type="match status" value="1"/>
</dbReference>
<dbReference type="OrthoDB" id="10259892at2759"/>
<dbReference type="AlphaFoldDB" id="A0A9W7KZ09"/>
<keyword evidence="8" id="KW-0251">Elongation factor</keyword>
<evidence type="ECO:0000256" key="4">
    <source>
        <dbReference type="ARBA" id="ARBA00009479"/>
    </source>
</evidence>
<dbReference type="NCBIfam" id="TIGR00038">
    <property type="entry name" value="efp"/>
    <property type="match status" value="1"/>
</dbReference>
<dbReference type="PANTHER" id="PTHR30053:SF14">
    <property type="entry name" value="TRANSLATION ELONGATION FACTOR KOW-LIKE DOMAIN-CONTAINING PROTEIN"/>
    <property type="match status" value="1"/>
</dbReference>